<dbReference type="Proteomes" id="UP000828048">
    <property type="component" value="Chromosome 6"/>
</dbReference>
<evidence type="ECO:0000313" key="1">
    <source>
        <dbReference type="EMBL" id="KAH7838026.1"/>
    </source>
</evidence>
<accession>A0ACB7XBA2</accession>
<sequence length="905" mass="103519">MCNEEGPKKAYLPPGQFTMSKDDKDSFLKVLKNVRAPDGQLCSKGNRASDLEYLRDRIALTLCHLEKIFPPAFFDIMEHLPIHLVDEALIAGPVHYRWMYPIERYRLTLKRYVCNQACPEASIAKGYLMEQCMQFCARYLHEVETKSNRLGRNYDGGDRMGRAMGENTLFHLDQKQWIQAHRYVLFNTRSVAPFVNEHLEFLKNKMPRVGDHQIRREHFETFHTWFKEHVQTLRRSSEISVSEEIQKLAIGPHDIARRFSGYIVNGYRFRVRAIDNNCATQNSGVALKADTVSVASRKDKNPRVGVVYYYGQLTDIIEIRYTNDTKFVLLKCNWIDNVHGKKEDAFKFTLVNFNHLLYRGDQTSDEPFILASQANQVWYLPDPMEPSWQAVVKMSQRALFDMHSKDPHTEPYVSQELDDNIVLRDEEAGWVREGMEDHTSSQSAPSRSRSHLAPSQPASKGGMSKRKVGNGLSGSRVNTMSEALQRLAAEADDMEDIDVARPDPSTRNRGRGCAKGIKQWGTGTKLKDNVMDCPEEFYSVAMSVCNKLWKDHKSKSKRIYYKPYIDDPDIDSKVPKNILPDQWADLVKYWRNKHMEAAGEAIDKMSVFMKTRDLNDPDVKEFVDDYNDGLSQIDEPLQTIEISDKIFHQVFGEDGHGYCLTYGIGVPRSAVYKKNAGLSEASSASTIDEITRQVHEKLSGEIEQRLTIEIEQRLTAEMEERLRREVEQRLTEEIEKKLNDKFTEQLKNMEARMDFFEFRAGVDASKQVLDAGSGHRATSEHRVPSEHHTASGHRGVQEPVGDDIDHGSELLGTRRTNSRQVIRQKVCLASFHIPKQDVAEGFVVSKDPLLKIDGVPLGLDFWKVMVEKAIKPNALLERTRQGVTKVGDAVGVYVAWRSSDVFLKE</sequence>
<reference evidence="1 2" key="1">
    <citation type="journal article" date="2021" name="Hortic Res">
        <title>High-quality reference genome and annotation aids understanding of berry development for evergreen blueberry (Vaccinium darrowii).</title>
        <authorList>
            <person name="Yu J."/>
            <person name="Hulse-Kemp A.M."/>
            <person name="Babiker E."/>
            <person name="Staton M."/>
        </authorList>
    </citation>
    <scope>NUCLEOTIDE SEQUENCE [LARGE SCALE GENOMIC DNA]</scope>
    <source>
        <strain evidence="2">cv. NJ 8807/NJ 8810</strain>
        <tissue evidence="1">Young leaf</tissue>
    </source>
</reference>
<proteinExistence type="predicted"/>
<keyword evidence="2" id="KW-1185">Reference proteome</keyword>
<organism evidence="1 2">
    <name type="scientific">Vaccinium darrowii</name>
    <dbReference type="NCBI Taxonomy" id="229202"/>
    <lineage>
        <taxon>Eukaryota</taxon>
        <taxon>Viridiplantae</taxon>
        <taxon>Streptophyta</taxon>
        <taxon>Embryophyta</taxon>
        <taxon>Tracheophyta</taxon>
        <taxon>Spermatophyta</taxon>
        <taxon>Magnoliopsida</taxon>
        <taxon>eudicotyledons</taxon>
        <taxon>Gunneridae</taxon>
        <taxon>Pentapetalae</taxon>
        <taxon>asterids</taxon>
        <taxon>Ericales</taxon>
        <taxon>Ericaceae</taxon>
        <taxon>Vaccinioideae</taxon>
        <taxon>Vaccinieae</taxon>
        <taxon>Vaccinium</taxon>
    </lineage>
</organism>
<dbReference type="EMBL" id="CM037156">
    <property type="protein sequence ID" value="KAH7838026.1"/>
    <property type="molecule type" value="Genomic_DNA"/>
</dbReference>
<protein>
    <submittedName>
        <fullName evidence="1">Uncharacterized protein</fullName>
    </submittedName>
</protein>
<comment type="caution">
    <text evidence="1">The sequence shown here is derived from an EMBL/GenBank/DDBJ whole genome shotgun (WGS) entry which is preliminary data.</text>
</comment>
<evidence type="ECO:0000313" key="2">
    <source>
        <dbReference type="Proteomes" id="UP000828048"/>
    </source>
</evidence>
<gene>
    <name evidence="1" type="ORF">Vadar_021162</name>
</gene>
<name>A0ACB7XBA2_9ERIC</name>